<evidence type="ECO:0000256" key="1">
    <source>
        <dbReference type="SAM" id="MobiDB-lite"/>
    </source>
</evidence>
<accession>A0A9P7VBX8</accession>
<dbReference type="RefSeq" id="XP_043050619.1">
    <property type="nucleotide sequence ID" value="XM_043194868.1"/>
</dbReference>
<dbReference type="Gene3D" id="1.10.1520.10">
    <property type="entry name" value="Ribonuclease III domain"/>
    <property type="match status" value="1"/>
</dbReference>
<protein>
    <recommendedName>
        <fullName evidence="4">RNase III domain-containing protein</fullName>
    </recommendedName>
</protein>
<gene>
    <name evidence="2" type="ORF">KQ657_004186</name>
</gene>
<reference evidence="2" key="1">
    <citation type="submission" date="2021-03" db="EMBL/GenBank/DDBJ databases">
        <authorList>
            <person name="Palmer J.M."/>
        </authorList>
    </citation>
    <scope>NUCLEOTIDE SEQUENCE</scope>
    <source>
        <strain evidence="2">ARV_011</strain>
    </source>
</reference>
<dbReference type="EMBL" id="JAHMUF010000005">
    <property type="protein sequence ID" value="KAG7195072.1"/>
    <property type="molecule type" value="Genomic_DNA"/>
</dbReference>
<keyword evidence="3" id="KW-1185">Reference proteome</keyword>
<dbReference type="OrthoDB" id="4091783at2759"/>
<dbReference type="Proteomes" id="UP000790833">
    <property type="component" value="Unassembled WGS sequence"/>
</dbReference>
<name>A0A9P7VBX8_9ASCO</name>
<dbReference type="GeneID" id="66117560"/>
<proteinExistence type="predicted"/>
<evidence type="ECO:0008006" key="4">
    <source>
        <dbReference type="Google" id="ProtNLM"/>
    </source>
</evidence>
<feature type="compositionally biased region" description="Basic residues" evidence="1">
    <location>
        <begin position="1"/>
        <end position="10"/>
    </location>
</feature>
<organism evidence="2 3">
    <name type="scientific">Scheffersomyces spartinae</name>
    <dbReference type="NCBI Taxonomy" id="45513"/>
    <lineage>
        <taxon>Eukaryota</taxon>
        <taxon>Fungi</taxon>
        <taxon>Dikarya</taxon>
        <taxon>Ascomycota</taxon>
        <taxon>Saccharomycotina</taxon>
        <taxon>Pichiomycetes</taxon>
        <taxon>Debaryomycetaceae</taxon>
        <taxon>Scheffersomyces</taxon>
    </lineage>
</organism>
<dbReference type="AlphaFoldDB" id="A0A9P7VBX8"/>
<dbReference type="GO" id="GO:0004525">
    <property type="term" value="F:ribonuclease III activity"/>
    <property type="evidence" value="ECO:0007669"/>
    <property type="project" value="InterPro"/>
</dbReference>
<dbReference type="InterPro" id="IPR036389">
    <property type="entry name" value="RNase_III_sf"/>
</dbReference>
<comment type="caution">
    <text evidence="2">The sequence shown here is derived from an EMBL/GenBank/DDBJ whole genome shotgun (WGS) entry which is preliminary data.</text>
</comment>
<sequence length="464" mass="53944">MRKHHTKARHYSSPGFRRPTTMSDNDNVINSNAPIPNTIVPSLIPAKLDDLLRSNFSRNHLFNLGTDLIKLDLYQKFGHMTSVTGGGFIKTLVHSLSTFVKEEFEPDRTSEAGNRLRELVYLTSNLDLYNEDLRRGEETGILNTHNISDFKWFFIAAGYMLVTSSKAKIVQFTESLAEIYAKARKYENLLTNPENQLQNEQQELLDILNDYYETVEVDESLIHNGPKHITMYYDGDYKVKLPELPTIRNKQLLVKALIHKELYRAFLTPNHPIATKLKHIGYTDLNYRNYMVFRYDLSFLDGLGDFFLEREATNLMYKFKNMAPYNNDVSFGNRTYNMLKRILATNTLLSRLAAAYNLPFALKDTVVHTFLQTYIEKYDHWSTTATQIDEGGIPDDIRYEQEFIADYFEAYVGAVFLEDPDKAQLYVNELYMNILLLIGDKYKERDPCLYKYGNWCTDIIGRKI</sequence>
<feature type="region of interest" description="Disordered" evidence="1">
    <location>
        <begin position="1"/>
        <end position="31"/>
    </location>
</feature>
<evidence type="ECO:0000313" key="2">
    <source>
        <dbReference type="EMBL" id="KAG7195072.1"/>
    </source>
</evidence>
<evidence type="ECO:0000313" key="3">
    <source>
        <dbReference type="Proteomes" id="UP000790833"/>
    </source>
</evidence>
<dbReference type="GO" id="GO:0006396">
    <property type="term" value="P:RNA processing"/>
    <property type="evidence" value="ECO:0007669"/>
    <property type="project" value="InterPro"/>
</dbReference>
<dbReference type="SUPFAM" id="SSF69065">
    <property type="entry name" value="RNase III domain-like"/>
    <property type="match status" value="1"/>
</dbReference>
<feature type="compositionally biased region" description="Polar residues" evidence="1">
    <location>
        <begin position="20"/>
        <end position="31"/>
    </location>
</feature>